<organism evidence="2 3">
    <name type="scientific">Polyangium sorediatum</name>
    <dbReference type="NCBI Taxonomy" id="889274"/>
    <lineage>
        <taxon>Bacteria</taxon>
        <taxon>Pseudomonadati</taxon>
        <taxon>Myxococcota</taxon>
        <taxon>Polyangia</taxon>
        <taxon>Polyangiales</taxon>
        <taxon>Polyangiaceae</taxon>
        <taxon>Polyangium</taxon>
    </lineage>
</organism>
<proteinExistence type="predicted"/>
<evidence type="ECO:0000313" key="2">
    <source>
        <dbReference type="EMBL" id="MDI1436938.1"/>
    </source>
</evidence>
<dbReference type="Proteomes" id="UP001160301">
    <property type="component" value="Unassembled WGS sequence"/>
</dbReference>
<evidence type="ECO:0000256" key="1">
    <source>
        <dbReference type="SAM" id="MobiDB-lite"/>
    </source>
</evidence>
<name>A0ABT6P8T9_9BACT</name>
<accession>A0ABT6P8T9</accession>
<evidence type="ECO:0000313" key="3">
    <source>
        <dbReference type="Proteomes" id="UP001160301"/>
    </source>
</evidence>
<gene>
    <name evidence="2" type="ORF">QHF89_45955</name>
</gene>
<feature type="compositionally biased region" description="Basic and acidic residues" evidence="1">
    <location>
        <begin position="1"/>
        <end position="11"/>
    </location>
</feature>
<feature type="compositionally biased region" description="Low complexity" evidence="1">
    <location>
        <begin position="71"/>
        <end position="83"/>
    </location>
</feature>
<sequence>MTGKTGGDRGGLRQGARPQHPAKAAQPKPAPAAAGPRAPHPAKVAQPKPTPAAAGPRAPHPAKVAQPKPTPAAATSRAPHPAAVVQRRAAHPPHAAAAPPPRAEGQPVAQPFGAMAVAAAPYVGGAMVLGGLAYGAYRLLYGGGGGGLDLPRGNLRDDAPEVRLRWADLFANPPQFLGAREMTPEARFMPAGPVESVGTQSIARVFTYNCEGRHTDLVEALGGRAVGVKVLQAGTNTSREAVFVPWAQNQAHRVTLNNQMDVFMTDPLNGCGILIAGNRNGPTVIHANYYIGPEDPGIAEAAQLANRTPREHCNHLREAAYDELAQHLNLNNHDLFSPRAYYANGLGARVFGIRTNDGWTFYATTRAGQNTVTARIWPA</sequence>
<dbReference type="EMBL" id="JARZHI010000099">
    <property type="protein sequence ID" value="MDI1436938.1"/>
    <property type="molecule type" value="Genomic_DNA"/>
</dbReference>
<comment type="caution">
    <text evidence="2">The sequence shown here is derived from an EMBL/GenBank/DDBJ whole genome shotgun (WGS) entry which is preliminary data.</text>
</comment>
<feature type="region of interest" description="Disordered" evidence="1">
    <location>
        <begin position="1"/>
        <end position="107"/>
    </location>
</feature>
<protein>
    <submittedName>
        <fullName evidence="2">Uncharacterized protein</fullName>
    </submittedName>
</protein>
<feature type="compositionally biased region" description="Low complexity" evidence="1">
    <location>
        <begin position="16"/>
        <end position="37"/>
    </location>
</feature>
<keyword evidence="3" id="KW-1185">Reference proteome</keyword>
<dbReference type="RefSeq" id="WP_136972778.1">
    <property type="nucleotide sequence ID" value="NZ_JARZHI010000099.1"/>
</dbReference>
<reference evidence="2 3" key="1">
    <citation type="submission" date="2023-04" db="EMBL/GenBank/DDBJ databases">
        <title>The genome sequence of Polyangium sorediatum DSM14670.</title>
        <authorList>
            <person name="Zhang X."/>
        </authorList>
    </citation>
    <scope>NUCLEOTIDE SEQUENCE [LARGE SCALE GENOMIC DNA]</scope>
    <source>
        <strain evidence="2 3">DSM 14670</strain>
    </source>
</reference>